<evidence type="ECO:0000313" key="2">
    <source>
        <dbReference type="Proteomes" id="UP000199087"/>
    </source>
</evidence>
<dbReference type="RefSeq" id="WP_090637515.1">
    <property type="nucleotide sequence ID" value="NZ_CVRB01000004.1"/>
</dbReference>
<dbReference type="InterPro" id="IPR032585">
    <property type="entry name" value="DUF4912"/>
</dbReference>
<gene>
    <name evidence="1" type="ORF">BN000_04142</name>
</gene>
<dbReference type="STRING" id="1499688.BN000_04142"/>
<dbReference type="AlphaFoldDB" id="A0A0U1P1N3"/>
<accession>A0A0U1P1N3</accession>
<evidence type="ECO:0000313" key="1">
    <source>
        <dbReference type="EMBL" id="CRK84141.1"/>
    </source>
</evidence>
<dbReference type="Pfam" id="PF16258">
    <property type="entry name" value="DUF4912"/>
    <property type="match status" value="1"/>
</dbReference>
<proteinExistence type="predicted"/>
<evidence type="ECO:0008006" key="3">
    <source>
        <dbReference type="Google" id="ProtNLM"/>
    </source>
</evidence>
<reference evidence="2" key="1">
    <citation type="submission" date="2015-05" db="EMBL/GenBank/DDBJ databases">
        <authorList>
            <person name="Urmite Genomes"/>
        </authorList>
    </citation>
    <scope>NUCLEOTIDE SEQUENCE [LARGE SCALE GENOMIC DNA]</scope>
    <source>
        <strain evidence="2">LF1</strain>
    </source>
</reference>
<dbReference type="OrthoDB" id="9812700at2"/>
<organism evidence="1 2">
    <name type="scientific">Neobacillus massiliamazoniensis</name>
    <dbReference type="NCBI Taxonomy" id="1499688"/>
    <lineage>
        <taxon>Bacteria</taxon>
        <taxon>Bacillati</taxon>
        <taxon>Bacillota</taxon>
        <taxon>Bacilli</taxon>
        <taxon>Bacillales</taxon>
        <taxon>Bacillaceae</taxon>
        <taxon>Neobacillus</taxon>
    </lineage>
</organism>
<name>A0A0U1P1N3_9BACI</name>
<dbReference type="Proteomes" id="UP000199087">
    <property type="component" value="Unassembled WGS sequence"/>
</dbReference>
<protein>
    <recommendedName>
        <fullName evidence="3">DUF4912 domain-containing protein</fullName>
    </recommendedName>
</protein>
<sequence length="176" mass="20624">MFQETVSSTSQKPIDFVPIKGELQLKLLTPRKIILFWEASSLPAKILNCFFNLQFEDLIHAARIYDVTEIQFNGRNAHHYYEIPLSYDNGYWMIKGLIANRSYLAHLGVKFTEREFFPLLQSNIIHTPTIDIPFDNGIYHDLLQFQTYEDKHPKWIEHVSTYSYYQECSAPEGENG</sequence>
<dbReference type="EMBL" id="CVRB01000004">
    <property type="protein sequence ID" value="CRK84141.1"/>
    <property type="molecule type" value="Genomic_DNA"/>
</dbReference>
<keyword evidence="2" id="KW-1185">Reference proteome</keyword>